<evidence type="ECO:0000313" key="3">
    <source>
        <dbReference type="EMBL" id="GIF85387.1"/>
    </source>
</evidence>
<sequence length="355" mass="37111">MSERTSPGTTAARRSGRDLARLAVYGGGALTALGLAGLGVLLGQVEAARRTIPIAQAPPPRSDGLYGSRYGGHPLRMVMLGDSSAAGFGALRARQTPAALIATGLSRRLERPIRLTSLAVVGATSSMLVHQVDEALEAEPELAVILIGINDITHRAGQAASVRHLADSVRRLRQAGVTVVVGTCPDLGAVQPIRPPLRWIARSWSRQLAAAQTVAVVEAGGRTVSLGELLGPTFSAQPHRLFARDRFHPSAEGYALAASVLLPTVVAAVRSPAGPQRVEAGPQTAADGVRSLPQAAVEAARHAGTEVSGVRVDGRDRGPAGRWAQLRRRMWEVVRQAEAPAPPGTMNPANVVEQA</sequence>
<dbReference type="InterPro" id="IPR051532">
    <property type="entry name" value="Ester_Hydrolysis_Enzymes"/>
</dbReference>
<dbReference type="PANTHER" id="PTHR30383">
    <property type="entry name" value="THIOESTERASE 1/PROTEASE 1/LYSOPHOSPHOLIPASE L1"/>
    <property type="match status" value="1"/>
</dbReference>
<dbReference type="InterPro" id="IPR036514">
    <property type="entry name" value="SGNH_hydro_sf"/>
</dbReference>
<dbReference type="RefSeq" id="WP_203755202.1">
    <property type="nucleotide sequence ID" value="NZ_BONF01000046.1"/>
</dbReference>
<evidence type="ECO:0000313" key="4">
    <source>
        <dbReference type="Proteomes" id="UP000601223"/>
    </source>
</evidence>
<proteinExistence type="predicted"/>
<reference evidence="3 4" key="1">
    <citation type="submission" date="2021-01" db="EMBL/GenBank/DDBJ databases">
        <title>Whole genome shotgun sequence of Catellatospora bangladeshensis NBRC 107357.</title>
        <authorList>
            <person name="Komaki H."/>
            <person name="Tamura T."/>
        </authorList>
    </citation>
    <scope>NUCLEOTIDE SEQUENCE [LARGE SCALE GENOMIC DNA]</scope>
    <source>
        <strain evidence="3 4">NBRC 107357</strain>
    </source>
</reference>
<accession>A0A8J3JR32</accession>
<dbReference type="Gene3D" id="3.40.50.1110">
    <property type="entry name" value="SGNH hydrolase"/>
    <property type="match status" value="1"/>
</dbReference>
<dbReference type="CDD" id="cd01836">
    <property type="entry name" value="FeeA_FeeB_like"/>
    <property type="match status" value="1"/>
</dbReference>
<comment type="caution">
    <text evidence="3">The sequence shown here is derived from an EMBL/GenBank/DDBJ whole genome shotgun (WGS) entry which is preliminary data.</text>
</comment>
<dbReference type="AlphaFoldDB" id="A0A8J3JR32"/>
<name>A0A8J3JR32_9ACTN</name>
<dbReference type="PANTHER" id="PTHR30383:SF5">
    <property type="entry name" value="SGNH HYDROLASE-TYPE ESTERASE DOMAIN-CONTAINING PROTEIN"/>
    <property type="match status" value="1"/>
</dbReference>
<organism evidence="3 4">
    <name type="scientific">Catellatospora bangladeshensis</name>
    <dbReference type="NCBI Taxonomy" id="310355"/>
    <lineage>
        <taxon>Bacteria</taxon>
        <taxon>Bacillati</taxon>
        <taxon>Actinomycetota</taxon>
        <taxon>Actinomycetes</taxon>
        <taxon>Micromonosporales</taxon>
        <taxon>Micromonosporaceae</taxon>
        <taxon>Catellatospora</taxon>
    </lineage>
</organism>
<feature type="domain" description="SGNH hydrolase-type esterase" evidence="2">
    <location>
        <begin position="80"/>
        <end position="256"/>
    </location>
</feature>
<evidence type="ECO:0000256" key="1">
    <source>
        <dbReference type="SAM" id="Phobius"/>
    </source>
</evidence>
<keyword evidence="1" id="KW-0812">Transmembrane</keyword>
<dbReference type="EMBL" id="BONF01000046">
    <property type="protein sequence ID" value="GIF85387.1"/>
    <property type="molecule type" value="Genomic_DNA"/>
</dbReference>
<protein>
    <submittedName>
        <fullName evidence="3">Lipase</fullName>
    </submittedName>
</protein>
<keyword evidence="1" id="KW-0472">Membrane</keyword>
<dbReference type="Pfam" id="PF13472">
    <property type="entry name" value="Lipase_GDSL_2"/>
    <property type="match status" value="1"/>
</dbReference>
<dbReference type="SUPFAM" id="SSF52266">
    <property type="entry name" value="SGNH hydrolase"/>
    <property type="match status" value="1"/>
</dbReference>
<feature type="transmembrane region" description="Helical" evidence="1">
    <location>
        <begin position="22"/>
        <end position="43"/>
    </location>
</feature>
<evidence type="ECO:0000259" key="2">
    <source>
        <dbReference type="Pfam" id="PF13472"/>
    </source>
</evidence>
<gene>
    <name evidence="3" type="ORF">Cba03nite_67360</name>
</gene>
<dbReference type="Proteomes" id="UP000601223">
    <property type="component" value="Unassembled WGS sequence"/>
</dbReference>
<dbReference type="GO" id="GO:0004622">
    <property type="term" value="F:phosphatidylcholine lysophospholipase activity"/>
    <property type="evidence" value="ECO:0007669"/>
    <property type="project" value="TreeGrafter"/>
</dbReference>
<dbReference type="InterPro" id="IPR013830">
    <property type="entry name" value="SGNH_hydro"/>
</dbReference>
<keyword evidence="4" id="KW-1185">Reference proteome</keyword>
<keyword evidence="1" id="KW-1133">Transmembrane helix</keyword>